<dbReference type="EC" id="3.4.24.-" evidence="7"/>
<keyword evidence="1 6" id="KW-0645">Protease</keyword>
<dbReference type="InterPro" id="IPR006026">
    <property type="entry name" value="Peptidase_Metallo"/>
</dbReference>
<evidence type="ECO:0000256" key="2">
    <source>
        <dbReference type="ARBA" id="ARBA00022723"/>
    </source>
</evidence>
<keyword evidence="9" id="KW-0812">Transmembrane</keyword>
<dbReference type="InterPro" id="IPR001506">
    <property type="entry name" value="Peptidase_M12A"/>
</dbReference>
<name>A0A6A4VHG1_AMPAM</name>
<keyword evidence="2 6" id="KW-0479">Metal-binding</keyword>
<feature type="compositionally biased region" description="Basic and acidic residues" evidence="8">
    <location>
        <begin position="586"/>
        <end position="606"/>
    </location>
</feature>
<feature type="binding site" evidence="6">
    <location>
        <position position="170"/>
    </location>
    <ligand>
        <name>Zn(2+)</name>
        <dbReference type="ChEBI" id="CHEBI:29105"/>
        <note>catalytic</note>
    </ligand>
</feature>
<evidence type="ECO:0000259" key="10">
    <source>
        <dbReference type="PROSITE" id="PS51864"/>
    </source>
</evidence>
<evidence type="ECO:0000313" key="11">
    <source>
        <dbReference type="EMBL" id="KAF0295867.1"/>
    </source>
</evidence>
<dbReference type="PROSITE" id="PS51864">
    <property type="entry name" value="ASTACIN"/>
    <property type="match status" value="1"/>
</dbReference>
<keyword evidence="9" id="KW-0472">Membrane</keyword>
<dbReference type="GO" id="GO:0008270">
    <property type="term" value="F:zinc ion binding"/>
    <property type="evidence" value="ECO:0007669"/>
    <property type="project" value="UniProtKB-UniRule"/>
</dbReference>
<dbReference type="Pfam" id="PF01400">
    <property type="entry name" value="Astacin"/>
    <property type="match status" value="1"/>
</dbReference>
<dbReference type="InterPro" id="IPR024079">
    <property type="entry name" value="MetalloPept_cat_dom_sf"/>
</dbReference>
<evidence type="ECO:0000256" key="9">
    <source>
        <dbReference type="SAM" id="Phobius"/>
    </source>
</evidence>
<dbReference type="EMBL" id="VIIS01001593">
    <property type="protein sequence ID" value="KAF0295867.1"/>
    <property type="molecule type" value="Genomic_DNA"/>
</dbReference>
<evidence type="ECO:0000256" key="7">
    <source>
        <dbReference type="RuleBase" id="RU361183"/>
    </source>
</evidence>
<evidence type="ECO:0000256" key="8">
    <source>
        <dbReference type="SAM" id="MobiDB-lite"/>
    </source>
</evidence>
<dbReference type="PANTHER" id="PTHR10127">
    <property type="entry name" value="DISCOIDIN, CUB, EGF, LAMININ , AND ZINC METALLOPROTEASE DOMAIN CONTAINING"/>
    <property type="match status" value="1"/>
</dbReference>
<evidence type="ECO:0000256" key="5">
    <source>
        <dbReference type="ARBA" id="ARBA00023049"/>
    </source>
</evidence>
<feature type="active site" evidence="6">
    <location>
        <position position="161"/>
    </location>
</feature>
<dbReference type="PRINTS" id="PR00480">
    <property type="entry name" value="ASTACIN"/>
</dbReference>
<feature type="compositionally biased region" description="Low complexity" evidence="8">
    <location>
        <begin position="559"/>
        <end position="568"/>
    </location>
</feature>
<dbReference type="AlphaFoldDB" id="A0A6A4VHG1"/>
<reference evidence="11 12" key="1">
    <citation type="submission" date="2019-07" db="EMBL/GenBank/DDBJ databases">
        <title>Draft genome assembly of a fouling barnacle, Amphibalanus amphitrite (Darwin, 1854): The first reference genome for Thecostraca.</title>
        <authorList>
            <person name="Kim W."/>
        </authorList>
    </citation>
    <scope>NUCLEOTIDE SEQUENCE [LARGE SCALE GENOMIC DNA]</scope>
    <source>
        <strain evidence="11">SNU_AA5</strain>
        <tissue evidence="11">Soma without cirri and trophi</tissue>
    </source>
</reference>
<keyword evidence="3 6" id="KW-0378">Hydrolase</keyword>
<evidence type="ECO:0000313" key="12">
    <source>
        <dbReference type="Proteomes" id="UP000440578"/>
    </source>
</evidence>
<feature type="transmembrane region" description="Helical" evidence="9">
    <location>
        <begin position="522"/>
        <end position="542"/>
    </location>
</feature>
<keyword evidence="12" id="KW-1185">Reference proteome</keyword>
<dbReference type="Proteomes" id="UP000440578">
    <property type="component" value="Unassembled WGS sequence"/>
</dbReference>
<gene>
    <name evidence="11" type="primary">BP10_0</name>
    <name evidence="11" type="ORF">FJT64_006668</name>
</gene>
<dbReference type="Gene3D" id="3.40.390.10">
    <property type="entry name" value="Collagenase (Catalytic Domain)"/>
    <property type="match status" value="1"/>
</dbReference>
<dbReference type="OrthoDB" id="7751579at2759"/>
<evidence type="ECO:0000256" key="1">
    <source>
        <dbReference type="ARBA" id="ARBA00022670"/>
    </source>
</evidence>
<sequence>MTVIPHEPFGTFHQQANTLRDHGYVVKEFANSSPVALLGDIAFGPQQLRPQAPGGRATSFHPHKHWIDSEGNQHARYFFDTTSTPDKNMFMSATQTWINQTCIRFEKLPDGPCAQNMSEPAICVGSFDGCWSYIGMIRPHGGEPQHMSIEDGCYTPASAHEFGHALGSHHHHSRPDRDQFITVNDEFYALEPTKEDIQQLRGKWAQSTLCKKEQVVDMPIPYDFRSLMHYSSTAFGDDDFRPILVTKDVRNQYMLNYHFYADQLQSHYDLYVVNLVYGCDKVWEDACAKNGKHTPKCKNFGYVGKKCECICPVGYEGTTCEKKTGPLFPLMPKAKVLVEVKEAQLIDLTKETMSPKNLDGPSGRFEFYQFLTVVVDGPDNNTQAVITVIQTVGDCKELMENYRTNINNDLVEQDCELIYMWGLSSGGRLRTECSSTMANNEPHGPWLRSKTNHLDISAQSSYGYRYNSPEMSMHLIKLKLAVEFVPMPRKALKVEKKRHDSNSGPETSAARMVSAGASGNSVVGLIILVGLILLFAALGIYVRERLKKKKNAELEDGKSSVSSSQEGDSSGDERKSGDEDGDGQDGEAKEDTKKDDTKEEEKAEDR</sequence>
<dbReference type="GO" id="GO:0004222">
    <property type="term" value="F:metalloendopeptidase activity"/>
    <property type="evidence" value="ECO:0007669"/>
    <property type="project" value="UniProtKB-UniRule"/>
</dbReference>
<protein>
    <recommendedName>
        <fullName evidence="7">Metalloendopeptidase</fullName>
        <ecNumber evidence="7">3.4.24.-</ecNumber>
    </recommendedName>
</protein>
<comment type="cofactor">
    <cofactor evidence="6 7">
        <name>Zn(2+)</name>
        <dbReference type="ChEBI" id="CHEBI:29105"/>
    </cofactor>
    <text evidence="6 7">Binds 1 zinc ion per subunit.</text>
</comment>
<proteinExistence type="predicted"/>
<comment type="caution">
    <text evidence="11">The sequence shown here is derived from an EMBL/GenBank/DDBJ whole genome shotgun (WGS) entry which is preliminary data.</text>
</comment>
<organism evidence="11 12">
    <name type="scientific">Amphibalanus amphitrite</name>
    <name type="common">Striped barnacle</name>
    <name type="synonym">Balanus amphitrite</name>
    <dbReference type="NCBI Taxonomy" id="1232801"/>
    <lineage>
        <taxon>Eukaryota</taxon>
        <taxon>Metazoa</taxon>
        <taxon>Ecdysozoa</taxon>
        <taxon>Arthropoda</taxon>
        <taxon>Crustacea</taxon>
        <taxon>Multicrustacea</taxon>
        <taxon>Cirripedia</taxon>
        <taxon>Thoracica</taxon>
        <taxon>Thoracicalcarea</taxon>
        <taxon>Balanomorpha</taxon>
        <taxon>Balanoidea</taxon>
        <taxon>Balanidae</taxon>
        <taxon>Amphibalaninae</taxon>
        <taxon>Amphibalanus</taxon>
    </lineage>
</organism>
<dbReference type="PROSITE" id="PS01186">
    <property type="entry name" value="EGF_2"/>
    <property type="match status" value="1"/>
</dbReference>
<feature type="region of interest" description="Disordered" evidence="8">
    <location>
        <begin position="551"/>
        <end position="606"/>
    </location>
</feature>
<dbReference type="PANTHER" id="PTHR10127:SF780">
    <property type="entry name" value="METALLOENDOPEPTIDASE"/>
    <property type="match status" value="1"/>
</dbReference>
<feature type="binding site" evidence="6">
    <location>
        <position position="160"/>
    </location>
    <ligand>
        <name>Zn(2+)</name>
        <dbReference type="ChEBI" id="CHEBI:29105"/>
        <note>catalytic</note>
    </ligand>
</feature>
<dbReference type="InterPro" id="IPR000742">
    <property type="entry name" value="EGF"/>
</dbReference>
<keyword evidence="4 6" id="KW-0862">Zinc</keyword>
<feature type="binding site" evidence="6">
    <location>
        <position position="164"/>
    </location>
    <ligand>
        <name>Zn(2+)</name>
        <dbReference type="ChEBI" id="CHEBI:29105"/>
        <note>catalytic</note>
    </ligand>
</feature>
<dbReference type="GO" id="GO:0006508">
    <property type="term" value="P:proteolysis"/>
    <property type="evidence" value="ECO:0007669"/>
    <property type="project" value="UniProtKB-KW"/>
</dbReference>
<evidence type="ECO:0000256" key="4">
    <source>
        <dbReference type="ARBA" id="ARBA00022833"/>
    </source>
</evidence>
<accession>A0A6A4VHG1</accession>
<dbReference type="SMART" id="SM00235">
    <property type="entry name" value="ZnMc"/>
    <property type="match status" value="1"/>
</dbReference>
<feature type="domain" description="Peptidase M12A" evidence="10">
    <location>
        <begin position="56"/>
        <end position="280"/>
    </location>
</feature>
<evidence type="ECO:0000256" key="3">
    <source>
        <dbReference type="ARBA" id="ARBA00022801"/>
    </source>
</evidence>
<comment type="caution">
    <text evidence="6">Lacks conserved residue(s) required for the propagation of feature annotation.</text>
</comment>
<dbReference type="SUPFAM" id="SSF55486">
    <property type="entry name" value="Metalloproteases ('zincins'), catalytic domain"/>
    <property type="match status" value="1"/>
</dbReference>
<keyword evidence="5 6" id="KW-0482">Metalloprotease</keyword>
<keyword evidence="9" id="KW-1133">Transmembrane helix</keyword>
<evidence type="ECO:0000256" key="6">
    <source>
        <dbReference type="PROSITE-ProRule" id="PRU01211"/>
    </source>
</evidence>